<comment type="caution">
    <text evidence="2">The sequence shown here is derived from an EMBL/GenBank/DDBJ whole genome shotgun (WGS) entry which is preliminary data.</text>
</comment>
<keyword evidence="3" id="KW-1185">Reference proteome</keyword>
<reference evidence="2 3" key="1">
    <citation type="submission" date="2020-08" db="EMBL/GenBank/DDBJ databases">
        <title>Genomic Encyclopedia of Type Strains, Phase IV (KMG-IV): sequencing the most valuable type-strain genomes for metagenomic binning, comparative biology and taxonomic classification.</title>
        <authorList>
            <person name="Goeker M."/>
        </authorList>
    </citation>
    <scope>NUCLEOTIDE SEQUENCE [LARGE SCALE GENOMIC DNA]</scope>
    <source>
        <strain evidence="2 3">DSM 103679</strain>
    </source>
</reference>
<evidence type="ECO:0000313" key="3">
    <source>
        <dbReference type="Proteomes" id="UP000578697"/>
    </source>
</evidence>
<gene>
    <name evidence="2" type="ORF">HNP77_001042</name>
</gene>
<dbReference type="EMBL" id="JACHFR010000002">
    <property type="protein sequence ID" value="MBB5218673.1"/>
    <property type="molecule type" value="Genomic_DNA"/>
</dbReference>
<feature type="transmembrane region" description="Helical" evidence="1">
    <location>
        <begin position="93"/>
        <end position="115"/>
    </location>
</feature>
<organism evidence="2 3">
    <name type="scientific">Treponema rectale</name>
    <dbReference type="NCBI Taxonomy" id="744512"/>
    <lineage>
        <taxon>Bacteria</taxon>
        <taxon>Pseudomonadati</taxon>
        <taxon>Spirochaetota</taxon>
        <taxon>Spirochaetia</taxon>
        <taxon>Spirochaetales</taxon>
        <taxon>Treponemataceae</taxon>
        <taxon>Treponema</taxon>
    </lineage>
</organism>
<evidence type="ECO:0008006" key="4">
    <source>
        <dbReference type="Google" id="ProtNLM"/>
    </source>
</evidence>
<keyword evidence="1" id="KW-0812">Transmembrane</keyword>
<proteinExistence type="predicted"/>
<name>A0A840SGL4_9SPIR</name>
<dbReference type="RefSeq" id="WP_184652121.1">
    <property type="nucleotide sequence ID" value="NZ_JACHFR010000002.1"/>
</dbReference>
<dbReference type="Proteomes" id="UP000578697">
    <property type="component" value="Unassembled WGS sequence"/>
</dbReference>
<keyword evidence="1" id="KW-1133">Transmembrane helix</keyword>
<dbReference type="AlphaFoldDB" id="A0A840SGL4"/>
<keyword evidence="1" id="KW-0472">Membrane</keyword>
<evidence type="ECO:0000313" key="2">
    <source>
        <dbReference type="EMBL" id="MBB5218673.1"/>
    </source>
</evidence>
<accession>A0A840SGL4</accession>
<sequence length="243" mass="27105">MSTCPEKSIHSVYLDGELPQNYVTRYEAHVASCQECQKIQNALKKLRDFMQKDADLPAFSREDLDSSFNRLQVKLSYHKITGQSRPASGRFTALKYAATGIAAAAAVALVLPFAITKKTNTVTSVEEKFQPITRNVLKSPANNTVYTDGTFNTAELSSVFGGKSTVDYSVQATETVPYVKLATSAEKNKDNFSRMHLSSYDMFIQSPDMINEIPSYEQYSGNSFNFYTPTTVSYNNFNSDHTK</sequence>
<protein>
    <recommendedName>
        <fullName evidence="4">Zinc-finger domain-containing protein</fullName>
    </recommendedName>
</protein>
<evidence type="ECO:0000256" key="1">
    <source>
        <dbReference type="SAM" id="Phobius"/>
    </source>
</evidence>